<accession>D6PJ88</accession>
<protein>
    <submittedName>
        <fullName evidence="1">Uncharacterized protein</fullName>
    </submittedName>
</protein>
<reference evidence="1" key="1">
    <citation type="journal article" date="2010" name="ISME J.">
        <title>Metagenome of the Mediterranean deep chlorophyll maximum studied by direct and fosmid library 454 pyrosequencing.</title>
        <authorList>
            <person name="Ghai R."/>
            <person name="Martin-Cuadrado A.B."/>
            <person name="Molto A.G."/>
            <person name="Heredia I.G."/>
            <person name="Cabrera R."/>
            <person name="Martin J."/>
            <person name="Verdu M."/>
            <person name="Deschamps P."/>
            <person name="Moreira D."/>
            <person name="Lopez-Garcia P."/>
            <person name="Mira A."/>
            <person name="Rodriguez-Valera F."/>
        </authorList>
    </citation>
    <scope>NUCLEOTIDE SEQUENCE</scope>
</reference>
<evidence type="ECO:0000313" key="1">
    <source>
        <dbReference type="EMBL" id="ADD95789.1"/>
    </source>
</evidence>
<proteinExistence type="predicted"/>
<dbReference type="AlphaFoldDB" id="D6PJ88"/>
<sequence length="62" mass="6900">MQTNAQRGVRIAVHTLREHVDASFTTSVKAHDYTQPAAHAAWYAMQHASDDNQQPPNQRTAA</sequence>
<dbReference type="EMBL" id="GU943097">
    <property type="protein sequence ID" value="ADD95789.1"/>
    <property type="molecule type" value="Genomic_DNA"/>
</dbReference>
<name>D6PJ88_9ZZZZ</name>
<organism evidence="1">
    <name type="scientific">uncultured organism MedDCM-OCT-S08-C288</name>
    <dbReference type="NCBI Taxonomy" id="743637"/>
    <lineage>
        <taxon>unclassified sequences</taxon>
        <taxon>environmental samples</taxon>
    </lineage>
</organism>